<evidence type="ECO:0000256" key="1">
    <source>
        <dbReference type="SAM" id="MobiDB-lite"/>
    </source>
</evidence>
<organism evidence="2 3">
    <name type="scientific">Champsocephalus gunnari</name>
    <name type="common">Mackerel icefish</name>
    <dbReference type="NCBI Taxonomy" id="52237"/>
    <lineage>
        <taxon>Eukaryota</taxon>
        <taxon>Metazoa</taxon>
        <taxon>Chordata</taxon>
        <taxon>Craniata</taxon>
        <taxon>Vertebrata</taxon>
        <taxon>Euteleostomi</taxon>
        <taxon>Actinopterygii</taxon>
        <taxon>Neopterygii</taxon>
        <taxon>Teleostei</taxon>
        <taxon>Neoteleostei</taxon>
        <taxon>Acanthomorphata</taxon>
        <taxon>Eupercaria</taxon>
        <taxon>Perciformes</taxon>
        <taxon>Notothenioidei</taxon>
        <taxon>Channichthyidae</taxon>
        <taxon>Champsocephalus</taxon>
    </lineage>
</organism>
<dbReference type="AlphaFoldDB" id="A0AAN8CW12"/>
<evidence type="ECO:0000313" key="3">
    <source>
        <dbReference type="Proteomes" id="UP001331515"/>
    </source>
</evidence>
<proteinExistence type="predicted"/>
<feature type="region of interest" description="Disordered" evidence="1">
    <location>
        <begin position="48"/>
        <end position="123"/>
    </location>
</feature>
<reference evidence="2 3" key="1">
    <citation type="journal article" date="2023" name="Mol. Biol. Evol.">
        <title>Genomics of Secondarily Temperate Adaptation in the Only Non-Antarctic Icefish.</title>
        <authorList>
            <person name="Rivera-Colon A.G."/>
            <person name="Rayamajhi N."/>
            <person name="Minhas B.F."/>
            <person name="Madrigal G."/>
            <person name="Bilyk K.T."/>
            <person name="Yoon V."/>
            <person name="Hune M."/>
            <person name="Gregory S."/>
            <person name="Cheng C.H.C."/>
            <person name="Catchen J.M."/>
        </authorList>
    </citation>
    <scope>NUCLEOTIDE SEQUENCE [LARGE SCALE GENOMIC DNA]</scope>
    <source>
        <tissue evidence="2">White muscle</tissue>
    </source>
</reference>
<sequence length="148" mass="15507">MNLTPTSHSFSYARPKEFIAAQSFSPVRSPSPTESPVPLLQELAAELNSSAASSPTLPPFSPPLSTFTTRVLKSPTSPQSLVSSPTPLSPPYLNSMYAMRTQSPLQASSPTSSSSTSTSSPIQNPVAFLSSVLPSLTPTQPTNSMGLP</sequence>
<protein>
    <submittedName>
        <fullName evidence="2">Uncharacterized protein</fullName>
    </submittedName>
</protein>
<dbReference type="EMBL" id="JAURVH010001529">
    <property type="protein sequence ID" value="KAK5908173.1"/>
    <property type="molecule type" value="Genomic_DNA"/>
</dbReference>
<accession>A0AAN8CW12</accession>
<comment type="caution">
    <text evidence="2">The sequence shown here is derived from an EMBL/GenBank/DDBJ whole genome shotgun (WGS) entry which is preliminary data.</text>
</comment>
<dbReference type="Proteomes" id="UP001331515">
    <property type="component" value="Unassembled WGS sequence"/>
</dbReference>
<feature type="compositionally biased region" description="Low complexity" evidence="1">
    <location>
        <begin position="108"/>
        <end position="121"/>
    </location>
</feature>
<gene>
    <name evidence="2" type="ORF">CgunFtcFv8_016254</name>
</gene>
<name>A0AAN8CW12_CHAGU</name>
<keyword evidence="3" id="KW-1185">Reference proteome</keyword>
<feature type="compositionally biased region" description="Low complexity" evidence="1">
    <location>
        <begin position="63"/>
        <end position="86"/>
    </location>
</feature>
<evidence type="ECO:0000313" key="2">
    <source>
        <dbReference type="EMBL" id="KAK5908173.1"/>
    </source>
</evidence>